<proteinExistence type="predicted"/>
<feature type="compositionally biased region" description="Polar residues" evidence="1">
    <location>
        <begin position="60"/>
        <end position="71"/>
    </location>
</feature>
<gene>
    <name evidence="2" type="ORF">FRACA_2310012</name>
</gene>
<feature type="compositionally biased region" description="Basic and acidic residues" evidence="1">
    <location>
        <begin position="35"/>
        <end position="45"/>
    </location>
</feature>
<dbReference type="AlphaFoldDB" id="A0A2I2KRK0"/>
<evidence type="ECO:0000256" key="1">
    <source>
        <dbReference type="SAM" id="MobiDB-lite"/>
    </source>
</evidence>
<dbReference type="Proteomes" id="UP000234331">
    <property type="component" value="Unassembled WGS sequence"/>
</dbReference>
<evidence type="ECO:0000313" key="3">
    <source>
        <dbReference type="Proteomes" id="UP000234331"/>
    </source>
</evidence>
<keyword evidence="3" id="KW-1185">Reference proteome</keyword>
<feature type="region of interest" description="Disordered" evidence="1">
    <location>
        <begin position="1"/>
        <end position="71"/>
    </location>
</feature>
<organism evidence="2 3">
    <name type="scientific">Frankia canadensis</name>
    <dbReference type="NCBI Taxonomy" id="1836972"/>
    <lineage>
        <taxon>Bacteria</taxon>
        <taxon>Bacillati</taxon>
        <taxon>Actinomycetota</taxon>
        <taxon>Actinomycetes</taxon>
        <taxon>Frankiales</taxon>
        <taxon>Frankiaceae</taxon>
        <taxon>Frankia</taxon>
    </lineage>
</organism>
<accession>A0A2I2KRK0</accession>
<dbReference type="EMBL" id="FZMO01000148">
    <property type="protein sequence ID" value="SNQ48266.1"/>
    <property type="molecule type" value="Genomic_DNA"/>
</dbReference>
<sequence length="71" mass="7968">MGSRLVRRSPTHGTGDQISACDSRELVRSLKSIHKSNDPPADLRHPVIQRQRSPEPRAGHTQSLRSWIDTS</sequence>
<name>A0A2I2KRK0_9ACTN</name>
<protein>
    <submittedName>
        <fullName evidence="2">Uncharacterized protein</fullName>
    </submittedName>
</protein>
<reference evidence="2 3" key="1">
    <citation type="submission" date="2017-06" db="EMBL/GenBank/DDBJ databases">
        <authorList>
            <person name="Kim H.J."/>
            <person name="Triplett B.A."/>
        </authorList>
    </citation>
    <scope>NUCLEOTIDE SEQUENCE [LARGE SCALE GENOMIC DNA]</scope>
    <source>
        <strain evidence="2">FRACA_ARgP5</strain>
    </source>
</reference>
<evidence type="ECO:0000313" key="2">
    <source>
        <dbReference type="EMBL" id="SNQ48266.1"/>
    </source>
</evidence>
<feature type="compositionally biased region" description="Basic residues" evidence="1">
    <location>
        <begin position="1"/>
        <end position="10"/>
    </location>
</feature>